<protein>
    <recommendedName>
        <fullName evidence="1">CHK kinase-like domain-containing protein</fullName>
    </recommendedName>
</protein>
<dbReference type="Proteomes" id="UP001353858">
    <property type="component" value="Unassembled WGS sequence"/>
</dbReference>
<organism evidence="2 3">
    <name type="scientific">Aquatica leii</name>
    <dbReference type="NCBI Taxonomy" id="1421715"/>
    <lineage>
        <taxon>Eukaryota</taxon>
        <taxon>Metazoa</taxon>
        <taxon>Ecdysozoa</taxon>
        <taxon>Arthropoda</taxon>
        <taxon>Hexapoda</taxon>
        <taxon>Insecta</taxon>
        <taxon>Pterygota</taxon>
        <taxon>Neoptera</taxon>
        <taxon>Endopterygota</taxon>
        <taxon>Coleoptera</taxon>
        <taxon>Polyphaga</taxon>
        <taxon>Elateriformia</taxon>
        <taxon>Elateroidea</taxon>
        <taxon>Lampyridae</taxon>
        <taxon>Luciolinae</taxon>
        <taxon>Aquatica</taxon>
    </lineage>
</organism>
<dbReference type="SMART" id="SM00587">
    <property type="entry name" value="CHK"/>
    <property type="match status" value="1"/>
</dbReference>
<dbReference type="PANTHER" id="PTHR11012:SF56">
    <property type="entry name" value="CHK KINASE-LIKE DOMAIN-CONTAINING PROTEIN-RELATED"/>
    <property type="match status" value="1"/>
</dbReference>
<feature type="domain" description="CHK kinase-like" evidence="1">
    <location>
        <begin position="125"/>
        <end position="311"/>
    </location>
</feature>
<reference evidence="3" key="1">
    <citation type="submission" date="2023-01" db="EMBL/GenBank/DDBJ databases">
        <title>Key to firefly adult light organ development and bioluminescence: homeobox transcription factors regulate luciferase expression and transportation to peroxisome.</title>
        <authorList>
            <person name="Fu X."/>
        </authorList>
    </citation>
    <scope>NUCLEOTIDE SEQUENCE [LARGE SCALE GENOMIC DNA]</scope>
</reference>
<dbReference type="InterPro" id="IPR011009">
    <property type="entry name" value="Kinase-like_dom_sf"/>
</dbReference>
<evidence type="ECO:0000313" key="3">
    <source>
        <dbReference type="Proteomes" id="UP001353858"/>
    </source>
</evidence>
<dbReference type="InterPro" id="IPR004119">
    <property type="entry name" value="EcKL"/>
</dbReference>
<accession>A0AAN7P384</accession>
<dbReference type="SUPFAM" id="SSF56112">
    <property type="entry name" value="Protein kinase-like (PK-like)"/>
    <property type="match status" value="1"/>
</dbReference>
<dbReference type="EMBL" id="JARPUR010000006">
    <property type="protein sequence ID" value="KAK4874388.1"/>
    <property type="molecule type" value="Genomic_DNA"/>
</dbReference>
<proteinExistence type="predicted"/>
<dbReference type="PANTHER" id="PTHR11012">
    <property type="entry name" value="PROTEIN KINASE-LIKE DOMAIN-CONTAINING"/>
    <property type="match status" value="1"/>
</dbReference>
<comment type="caution">
    <text evidence="2">The sequence shown here is derived from an EMBL/GenBank/DDBJ whole genome shotgun (WGS) entry which is preliminary data.</text>
</comment>
<sequence length="398" mass="46601">MSIIQDNFPKSFFKNIIKKKFQNSIDVISTDESYVVPPGENYVCELLRVVVKFSEKDRNDIQSVSLIVKRLLDNELVLKFNEEIGFFSCEFSIYCYILPMMEKLEYKKCVAPKTYYLSTQPKNMIVIEDLSTLNYKIANRQEGLNLEHCLLCVEKLAYFHAASLALFEKNPKIMDEYSKGMFGKTELFMNLFSIVFQETLNVCKREPSLQKYYKKINEDIKKKVYTSTKRDPKFNVLNHGDFWCNNLMFQYNKDGSLKDVLFVDFQLSAFASPFLDLHHFIATSTSLEVKENHITDILHHYYEAFVKNVKMLKIKTSILDWKDFEKEFCDKAYIGFTAMCMALPCIKANKRDDASIANFMKTGEEGSFRHHCFTNNNYLSAVKFLLPFYDNFGVFDNY</sequence>
<keyword evidence="3" id="KW-1185">Reference proteome</keyword>
<gene>
    <name evidence="2" type="ORF">RN001_013748</name>
</gene>
<evidence type="ECO:0000259" key="1">
    <source>
        <dbReference type="SMART" id="SM00587"/>
    </source>
</evidence>
<dbReference type="Pfam" id="PF02958">
    <property type="entry name" value="EcKL"/>
    <property type="match status" value="1"/>
</dbReference>
<dbReference type="InterPro" id="IPR015897">
    <property type="entry name" value="CHK_kinase-like"/>
</dbReference>
<name>A0AAN7P384_9COLE</name>
<dbReference type="Gene3D" id="3.90.1200.10">
    <property type="match status" value="1"/>
</dbReference>
<evidence type="ECO:0000313" key="2">
    <source>
        <dbReference type="EMBL" id="KAK4874388.1"/>
    </source>
</evidence>
<dbReference type="AlphaFoldDB" id="A0AAN7P384"/>